<dbReference type="AlphaFoldDB" id="A0A1C3NUI8"/>
<protein>
    <submittedName>
        <fullName evidence="1">Uncharacterized protein</fullName>
    </submittedName>
</protein>
<reference evidence="2" key="1">
    <citation type="submission" date="2016-02" db="EMBL/GenBank/DDBJ databases">
        <authorList>
            <person name="Wibberg D."/>
        </authorList>
    </citation>
    <scope>NUCLEOTIDE SEQUENCE [LARGE SCALE GENOMIC DNA]</scope>
</reference>
<evidence type="ECO:0000313" key="1">
    <source>
        <dbReference type="EMBL" id="SBW19024.1"/>
    </source>
</evidence>
<evidence type="ECO:0000313" key="2">
    <source>
        <dbReference type="Proteomes" id="UP000199013"/>
    </source>
</evidence>
<proteinExistence type="predicted"/>
<keyword evidence="2" id="KW-1185">Reference proteome</keyword>
<name>A0A1C3NUI8_9ACTN</name>
<gene>
    <name evidence="1" type="ORF">FDG2_0927</name>
</gene>
<dbReference type="Proteomes" id="UP000199013">
    <property type="component" value="Unassembled WGS sequence"/>
</dbReference>
<accession>A0A1C3NUI8</accession>
<dbReference type="EMBL" id="FLUV01000370">
    <property type="protein sequence ID" value="SBW19024.1"/>
    <property type="molecule type" value="Genomic_DNA"/>
</dbReference>
<sequence length="177" mass="18464">MIITEGGRRAAIRTDEASAAYDSAYATRCERPASAETGRAIRAVVELSRAFGGMTMRALLGAQFTPDPQSLVTAFEVPFGEPLGFGLVADCGSELGRPLVAGLPRDFADATLAGLAGDAQADPLPAGLLRVDRAGFDETGSSEAAFKLAGDLLRHVLHALLHDEEPLAVAQTVVSAW</sequence>
<organism evidence="1 2">
    <name type="scientific">Candidatus Protofrankia californiensis</name>
    <dbReference type="NCBI Taxonomy" id="1839754"/>
    <lineage>
        <taxon>Bacteria</taxon>
        <taxon>Bacillati</taxon>
        <taxon>Actinomycetota</taxon>
        <taxon>Actinomycetes</taxon>
        <taxon>Frankiales</taxon>
        <taxon>Frankiaceae</taxon>
        <taxon>Protofrankia</taxon>
    </lineage>
</organism>